<dbReference type="InterPro" id="IPR001347">
    <property type="entry name" value="SIS_dom"/>
</dbReference>
<feature type="domain" description="SIS" evidence="7">
    <location>
        <begin position="53"/>
        <end position="196"/>
    </location>
</feature>
<dbReference type="PANTHER" id="PTHR42745:SF1">
    <property type="entry name" value="ARABINOSE 5-PHOSPHATE ISOMERASE KDSD"/>
    <property type="match status" value="1"/>
</dbReference>
<comment type="similarity">
    <text evidence="1 4">Belongs to the SIS family. GutQ/KpsF subfamily.</text>
</comment>
<evidence type="ECO:0000256" key="2">
    <source>
        <dbReference type="ARBA" id="ARBA00022737"/>
    </source>
</evidence>
<reference evidence="8" key="1">
    <citation type="submission" date="2022-04" db="EMBL/GenBank/DDBJ databases">
        <title>Roseibium sp. CAU 1639 isolated from mud.</title>
        <authorList>
            <person name="Kim W."/>
        </authorList>
    </citation>
    <scope>NUCLEOTIDE SEQUENCE</scope>
    <source>
        <strain evidence="8">CAU 1639</strain>
    </source>
</reference>
<dbReference type="SMART" id="SM00116">
    <property type="entry name" value="CBS"/>
    <property type="match status" value="2"/>
</dbReference>
<keyword evidence="8" id="KW-0413">Isomerase</keyword>
<evidence type="ECO:0000256" key="3">
    <source>
        <dbReference type="ARBA" id="ARBA00023122"/>
    </source>
</evidence>
<dbReference type="InterPro" id="IPR046342">
    <property type="entry name" value="CBS_dom_sf"/>
</dbReference>
<sequence>MAISPTDLSTEDEFDMTSQCLVSAERTLETEIAGLSAVRAALKNGLAAPFQQTCELIQKSPGRVIVTGIGKSGHIGTKIAASLASTGTPAFFVHASEASHGDLGMITENDVVLALSWSGETQELAGIVSYTRRFKVPLVAITSRKDSTLGRAADIVMKLPSVAEACPHGLAPTTSALIQLAIGDALAVALLEGRGFTAQDFRVFHPGGRLGASLKSAKDIMHSGERMPLVSANTSMSEGIVLMTQRGFGVLGVTDELHQLIGIITDGDLRRHVSSNLLDKTAGEIMTRSPKTVTPDTLSASVLELVNSLSITSVFVIEDGRPVGIVHLHDLLRIGAA</sequence>
<dbReference type="InterPro" id="IPR046348">
    <property type="entry name" value="SIS_dom_sf"/>
</dbReference>
<name>A0ABT0GUG8_9HYPH</name>
<evidence type="ECO:0000313" key="9">
    <source>
        <dbReference type="Proteomes" id="UP001431221"/>
    </source>
</evidence>
<protein>
    <submittedName>
        <fullName evidence="8">KpsF/GutQ family sugar-phosphate isomerase</fullName>
    </submittedName>
</protein>
<comment type="caution">
    <text evidence="8">The sequence shown here is derived from an EMBL/GenBank/DDBJ whole genome shotgun (WGS) entry which is preliminary data.</text>
</comment>
<dbReference type="PROSITE" id="PS51464">
    <property type="entry name" value="SIS"/>
    <property type="match status" value="1"/>
</dbReference>
<evidence type="ECO:0000259" key="6">
    <source>
        <dbReference type="PROSITE" id="PS51371"/>
    </source>
</evidence>
<dbReference type="InterPro" id="IPR035474">
    <property type="entry name" value="SIS_Kpsf"/>
</dbReference>
<gene>
    <name evidence="8" type="ORF">M0H32_13000</name>
</gene>
<evidence type="ECO:0000256" key="1">
    <source>
        <dbReference type="ARBA" id="ARBA00008165"/>
    </source>
</evidence>
<dbReference type="NCBIfam" id="TIGR00393">
    <property type="entry name" value="kpsF"/>
    <property type="match status" value="1"/>
</dbReference>
<dbReference type="Pfam" id="PF00571">
    <property type="entry name" value="CBS"/>
    <property type="match status" value="2"/>
</dbReference>
<dbReference type="InterPro" id="IPR004800">
    <property type="entry name" value="KdsD/KpsF-type"/>
</dbReference>
<dbReference type="RefSeq" id="WP_248154611.1">
    <property type="nucleotide sequence ID" value="NZ_JALNMJ010000008.1"/>
</dbReference>
<evidence type="ECO:0000313" key="8">
    <source>
        <dbReference type="EMBL" id="MCK7613088.1"/>
    </source>
</evidence>
<proteinExistence type="inferred from homology"/>
<feature type="domain" description="CBS" evidence="6">
    <location>
        <begin position="286"/>
        <end position="337"/>
    </location>
</feature>
<dbReference type="Proteomes" id="UP001431221">
    <property type="component" value="Unassembled WGS sequence"/>
</dbReference>
<dbReference type="CDD" id="cd04604">
    <property type="entry name" value="CBS_pair_SIS_assoc"/>
    <property type="match status" value="1"/>
</dbReference>
<feature type="domain" description="CBS" evidence="6">
    <location>
        <begin position="221"/>
        <end position="280"/>
    </location>
</feature>
<dbReference type="InterPro" id="IPR050986">
    <property type="entry name" value="GutQ/KpsF_isomerases"/>
</dbReference>
<dbReference type="SUPFAM" id="SSF53697">
    <property type="entry name" value="SIS domain"/>
    <property type="match status" value="1"/>
</dbReference>
<dbReference type="Gene3D" id="3.10.580.10">
    <property type="entry name" value="CBS-domain"/>
    <property type="match status" value="1"/>
</dbReference>
<dbReference type="Gene3D" id="3.40.50.10490">
    <property type="entry name" value="Glucose-6-phosphate isomerase like protein, domain 1"/>
    <property type="match status" value="1"/>
</dbReference>
<dbReference type="EMBL" id="JALNMJ010000008">
    <property type="protein sequence ID" value="MCK7613088.1"/>
    <property type="molecule type" value="Genomic_DNA"/>
</dbReference>
<organism evidence="8 9">
    <name type="scientific">Roseibium sediminicola</name>
    <dbReference type="NCBI Taxonomy" id="2933272"/>
    <lineage>
        <taxon>Bacteria</taxon>
        <taxon>Pseudomonadati</taxon>
        <taxon>Pseudomonadota</taxon>
        <taxon>Alphaproteobacteria</taxon>
        <taxon>Hyphomicrobiales</taxon>
        <taxon>Stappiaceae</taxon>
        <taxon>Roseibium</taxon>
    </lineage>
</organism>
<evidence type="ECO:0000256" key="5">
    <source>
        <dbReference type="PROSITE-ProRule" id="PRU00703"/>
    </source>
</evidence>
<dbReference type="PANTHER" id="PTHR42745">
    <property type="match status" value="1"/>
</dbReference>
<dbReference type="PIRSF" id="PIRSF004692">
    <property type="entry name" value="KdsD_KpsF"/>
    <property type="match status" value="1"/>
</dbReference>
<dbReference type="InterPro" id="IPR000644">
    <property type="entry name" value="CBS_dom"/>
</dbReference>
<keyword evidence="2" id="KW-0677">Repeat</keyword>
<dbReference type="PROSITE" id="PS51371">
    <property type="entry name" value="CBS"/>
    <property type="match status" value="2"/>
</dbReference>
<accession>A0ABT0GUG8</accession>
<evidence type="ECO:0000259" key="7">
    <source>
        <dbReference type="PROSITE" id="PS51464"/>
    </source>
</evidence>
<keyword evidence="3 5" id="KW-0129">CBS domain</keyword>
<dbReference type="CDD" id="cd05014">
    <property type="entry name" value="SIS_Kpsf"/>
    <property type="match status" value="1"/>
</dbReference>
<dbReference type="Pfam" id="PF01380">
    <property type="entry name" value="SIS"/>
    <property type="match status" value="1"/>
</dbReference>
<evidence type="ECO:0000256" key="4">
    <source>
        <dbReference type="PIRNR" id="PIRNR004692"/>
    </source>
</evidence>
<keyword evidence="9" id="KW-1185">Reference proteome</keyword>
<dbReference type="GO" id="GO:0016853">
    <property type="term" value="F:isomerase activity"/>
    <property type="evidence" value="ECO:0007669"/>
    <property type="project" value="UniProtKB-KW"/>
</dbReference>